<dbReference type="InterPro" id="IPR049458">
    <property type="entry name" value="EpsG-like"/>
</dbReference>
<accession>A0A0U5FHM1</accession>
<keyword evidence="1" id="KW-0812">Transmembrane</keyword>
<feature type="transmembrane region" description="Helical" evidence="1">
    <location>
        <begin position="210"/>
        <end position="229"/>
    </location>
</feature>
<keyword evidence="1" id="KW-0472">Membrane</keyword>
<evidence type="ECO:0000313" key="2">
    <source>
        <dbReference type="EMBL" id="CUR43587.1"/>
    </source>
</evidence>
<organism evidence="2">
    <name type="scientific">Limosilactobacillus reuteri</name>
    <name type="common">Lactobacillus reuteri</name>
    <dbReference type="NCBI Taxonomy" id="1598"/>
    <lineage>
        <taxon>Bacteria</taxon>
        <taxon>Bacillati</taxon>
        <taxon>Bacillota</taxon>
        <taxon>Bacilli</taxon>
        <taxon>Lactobacillales</taxon>
        <taxon>Lactobacillaceae</taxon>
        <taxon>Limosilactobacillus</taxon>
    </lineage>
</organism>
<dbReference type="RefSeq" id="WP_339111813.1">
    <property type="nucleotide sequence ID" value="NZ_LN887786.1"/>
</dbReference>
<evidence type="ECO:0000256" key="1">
    <source>
        <dbReference type="SAM" id="Phobius"/>
    </source>
</evidence>
<feature type="transmembrane region" description="Helical" evidence="1">
    <location>
        <begin position="272"/>
        <end position="292"/>
    </location>
</feature>
<name>A0A0U5FHM1_LIMRT</name>
<gene>
    <name evidence="2" type="ORF">LRLP16767_LRLP167_01386</name>
</gene>
<dbReference type="Pfam" id="PF14897">
    <property type="entry name" value="EpsG"/>
    <property type="match status" value="1"/>
</dbReference>
<feature type="transmembrane region" description="Helical" evidence="1">
    <location>
        <begin position="144"/>
        <end position="165"/>
    </location>
</feature>
<protein>
    <submittedName>
        <fullName evidence="2">Capsular polysaccharide biosynthesis membrane protein</fullName>
    </submittedName>
</protein>
<feature type="transmembrane region" description="Helical" evidence="1">
    <location>
        <begin position="241"/>
        <end position="260"/>
    </location>
</feature>
<dbReference type="AlphaFoldDB" id="A0A0U5FHM1"/>
<sequence>MYLYIFLICCILFISVLYKLKLINKLYYLILVFIPLVCVQGGRDILIGYDTRFYEHTFLTFYDIPFSAIITTFPKTYVFDHYQSVETGYLLFNRLVGVFTNNPQILLYVVACMTCFCFLKFIYDNSINSFWSVMILVCEGLYVNSFNMMRQILAIAICLNAYTLFKRGKFFLPLVIIILSAQLHASSYMFIFILLMYWLIEKSNIKFRKYFLLLPILMPLIIEIMGYIIPQYSGYTSGNLYDVSIGGISILWVTIVLIAFMAYPQNKSNIEYIFSLTCYLSYISLQILSIYITGTARISYWFEGFVMLLVPLSFEKLNNNLIMIIVKILLLILLVLAYISFCNALVTNSNLL</sequence>
<feature type="transmembrane region" description="Helical" evidence="1">
    <location>
        <begin position="171"/>
        <end position="198"/>
    </location>
</feature>
<reference evidence="2" key="1">
    <citation type="submission" date="2015-10" db="EMBL/GenBank/DDBJ databases">
        <authorList>
            <person name="Gilbert D.G."/>
        </authorList>
    </citation>
    <scope>NUCLEOTIDE SEQUENCE</scope>
    <source>
        <strain evidence="2">Lp167-67</strain>
    </source>
</reference>
<feature type="transmembrane region" description="Helical" evidence="1">
    <location>
        <begin position="321"/>
        <end position="346"/>
    </location>
</feature>
<feature type="transmembrane region" description="Helical" evidence="1">
    <location>
        <begin position="105"/>
        <end position="123"/>
    </location>
</feature>
<keyword evidence="1" id="KW-1133">Transmembrane helix</keyword>
<proteinExistence type="predicted"/>
<dbReference type="EMBL" id="LN887786">
    <property type="protein sequence ID" value="CUR43587.1"/>
    <property type="molecule type" value="Genomic_DNA"/>
</dbReference>